<dbReference type="OrthoDB" id="108444at2759"/>
<organism evidence="2 3">
    <name type="scientific">Phytophthora pseudosyringae</name>
    <dbReference type="NCBI Taxonomy" id="221518"/>
    <lineage>
        <taxon>Eukaryota</taxon>
        <taxon>Sar</taxon>
        <taxon>Stramenopiles</taxon>
        <taxon>Oomycota</taxon>
        <taxon>Peronosporomycetes</taxon>
        <taxon>Peronosporales</taxon>
        <taxon>Peronosporaceae</taxon>
        <taxon>Phytophthora</taxon>
    </lineage>
</organism>
<name>A0A8T1V819_9STRA</name>
<accession>A0A8T1V819</accession>
<proteinExistence type="predicted"/>
<feature type="compositionally biased region" description="Acidic residues" evidence="1">
    <location>
        <begin position="88"/>
        <end position="103"/>
    </location>
</feature>
<keyword evidence="3" id="KW-1185">Reference proteome</keyword>
<sequence length="187" mass="19989">MDLLLDVQLQLSRVAAGITRHGPPLSSAPAPPTASVTPVLIHIEQLLDEIRAATRAIVAKASQPPRSTDTLAAKPLANEDFRVKLESDDVVDYESETETEDEATAGPEKTNGETFHGVGVKRSREGEGEEKEEPLLKRANICDSQDAAPKAVAQMSAVVKNYSLSATKCVTLDAQTSQKAICRALSN</sequence>
<feature type="region of interest" description="Disordered" evidence="1">
    <location>
        <begin position="87"/>
        <end position="134"/>
    </location>
</feature>
<reference evidence="2" key="1">
    <citation type="submission" date="2021-02" db="EMBL/GenBank/DDBJ databases">
        <authorList>
            <person name="Palmer J.M."/>
        </authorList>
    </citation>
    <scope>NUCLEOTIDE SEQUENCE</scope>
    <source>
        <strain evidence="2">SCRP734</strain>
    </source>
</reference>
<protein>
    <submittedName>
        <fullName evidence="2">Uncharacterized protein</fullName>
    </submittedName>
</protein>
<dbReference type="EMBL" id="JAGDFM010000766">
    <property type="protein sequence ID" value="KAG7376228.1"/>
    <property type="molecule type" value="Genomic_DNA"/>
</dbReference>
<evidence type="ECO:0000313" key="2">
    <source>
        <dbReference type="EMBL" id="KAG7376228.1"/>
    </source>
</evidence>
<evidence type="ECO:0000313" key="3">
    <source>
        <dbReference type="Proteomes" id="UP000694044"/>
    </source>
</evidence>
<evidence type="ECO:0000256" key="1">
    <source>
        <dbReference type="SAM" id="MobiDB-lite"/>
    </source>
</evidence>
<dbReference type="Proteomes" id="UP000694044">
    <property type="component" value="Unassembled WGS sequence"/>
</dbReference>
<gene>
    <name evidence="2" type="ORF">PHYPSEUDO_013999</name>
</gene>
<comment type="caution">
    <text evidence="2">The sequence shown here is derived from an EMBL/GenBank/DDBJ whole genome shotgun (WGS) entry which is preliminary data.</text>
</comment>
<dbReference type="AlphaFoldDB" id="A0A8T1V819"/>